<dbReference type="RefSeq" id="WP_073710468.1">
    <property type="nucleotide sequence ID" value="NZ_MRWQ01000002.1"/>
</dbReference>
<dbReference type="Proteomes" id="UP000186524">
    <property type="component" value="Unassembled WGS sequence"/>
</dbReference>
<reference evidence="2 3" key="1">
    <citation type="submission" date="2016-12" db="EMBL/GenBank/DDBJ databases">
        <title>Domibacillus sp. SAOS 44 whole genome sequencing.</title>
        <authorList>
            <person name="Verma A."/>
            <person name="Krishnamurthi S."/>
        </authorList>
    </citation>
    <scope>NUCLEOTIDE SEQUENCE [LARGE SCALE GENOMIC DNA]</scope>
    <source>
        <strain evidence="2 3">SAOS 44</strain>
    </source>
</reference>
<keyword evidence="1" id="KW-1133">Transmembrane helix</keyword>
<accession>A0A1Q5P6R2</accession>
<protein>
    <submittedName>
        <fullName evidence="2">Uncharacterized protein</fullName>
    </submittedName>
</protein>
<organism evidence="2 3">
    <name type="scientific">Domibacillus mangrovi</name>
    <dbReference type="NCBI Taxonomy" id="1714354"/>
    <lineage>
        <taxon>Bacteria</taxon>
        <taxon>Bacillati</taxon>
        <taxon>Bacillota</taxon>
        <taxon>Bacilli</taxon>
        <taxon>Bacillales</taxon>
        <taxon>Bacillaceae</taxon>
        <taxon>Domibacillus</taxon>
    </lineage>
</organism>
<evidence type="ECO:0000313" key="2">
    <source>
        <dbReference type="EMBL" id="OKL37831.1"/>
    </source>
</evidence>
<evidence type="ECO:0000256" key="1">
    <source>
        <dbReference type="SAM" id="Phobius"/>
    </source>
</evidence>
<feature type="transmembrane region" description="Helical" evidence="1">
    <location>
        <begin position="34"/>
        <end position="54"/>
    </location>
</feature>
<dbReference type="STRING" id="1714354.BLL40_03115"/>
<evidence type="ECO:0000313" key="3">
    <source>
        <dbReference type="Proteomes" id="UP000186524"/>
    </source>
</evidence>
<keyword evidence="3" id="KW-1185">Reference proteome</keyword>
<proteinExistence type="predicted"/>
<name>A0A1Q5P6R2_9BACI</name>
<dbReference type="EMBL" id="MRWQ01000002">
    <property type="protein sequence ID" value="OKL37831.1"/>
    <property type="molecule type" value="Genomic_DNA"/>
</dbReference>
<sequence length="62" mass="7338">MQIFEKGKWTNVKVVPCVTEEEFETFVLFFFRNWSAFGDGFTVMEIIGMLYMMLTQTKTLLL</sequence>
<dbReference type="AlphaFoldDB" id="A0A1Q5P6R2"/>
<gene>
    <name evidence="2" type="ORF">BLL40_03115</name>
</gene>
<comment type="caution">
    <text evidence="2">The sequence shown here is derived from an EMBL/GenBank/DDBJ whole genome shotgun (WGS) entry which is preliminary data.</text>
</comment>
<keyword evidence="1" id="KW-0472">Membrane</keyword>
<keyword evidence="1" id="KW-0812">Transmembrane</keyword>